<feature type="transmembrane region" description="Helical" evidence="1">
    <location>
        <begin position="35"/>
        <end position="63"/>
    </location>
</feature>
<proteinExistence type="predicted"/>
<name>A0AAJ1BUJ9_9HYPH</name>
<comment type="caution">
    <text evidence="2">The sequence shown here is derived from an EMBL/GenBank/DDBJ whole genome shotgun (WGS) entry which is preliminary data.</text>
</comment>
<feature type="transmembrane region" description="Helical" evidence="1">
    <location>
        <begin position="75"/>
        <end position="96"/>
    </location>
</feature>
<accession>A0AAJ1BUJ9</accession>
<protein>
    <submittedName>
        <fullName evidence="2">Uncharacterized protein</fullName>
    </submittedName>
</protein>
<reference evidence="2" key="1">
    <citation type="submission" date="2022-06" db="EMBL/GenBank/DDBJ databases">
        <authorList>
            <person name="Sun Q."/>
        </authorList>
    </citation>
    <scope>NUCLEOTIDE SEQUENCE</scope>
    <source>
        <strain evidence="2">S101</strain>
    </source>
</reference>
<dbReference type="EMBL" id="JAMXLX010000001">
    <property type="protein sequence ID" value="MCO5955548.1"/>
    <property type="molecule type" value="Genomic_DNA"/>
</dbReference>
<dbReference type="AlphaFoldDB" id="A0AAJ1BUJ9"/>
<organism evidence="2 3">
    <name type="scientific">Ciceribacter sichuanensis</name>
    <dbReference type="NCBI Taxonomy" id="2949647"/>
    <lineage>
        <taxon>Bacteria</taxon>
        <taxon>Pseudomonadati</taxon>
        <taxon>Pseudomonadota</taxon>
        <taxon>Alphaproteobacteria</taxon>
        <taxon>Hyphomicrobiales</taxon>
        <taxon>Rhizobiaceae</taxon>
        <taxon>Ciceribacter</taxon>
    </lineage>
</organism>
<sequence>MIAWEGQRRPPRNILNAKAVSSRSRLNCYWSEMSIFIILFGLALLFGLTLLVLICMAALRPFWMLWKWIPSDRPVARAAVVAAAFSVLVALPLVLLQGYRNQFHEARVPDPLEMGKIEYQLEESWGIGGPGDNETGFVVYQLTEESAGWARAQGSALATQLSEGAKCWKPTPVEKDAGKSDDFDRWIGPIQEESEERAARKPNIDDYLDRYGFTIPVEKERMIEVDSAIQNPGSLYCYGGGGSLTIVDPVRGKVYFAYAG</sequence>
<keyword evidence="1" id="KW-0812">Transmembrane</keyword>
<keyword evidence="1" id="KW-1133">Transmembrane helix</keyword>
<dbReference type="Proteomes" id="UP001155380">
    <property type="component" value="Unassembled WGS sequence"/>
</dbReference>
<dbReference type="RefSeq" id="WP_250912297.1">
    <property type="nucleotide sequence ID" value="NZ_JAMXLX010000001.1"/>
</dbReference>
<evidence type="ECO:0000256" key="1">
    <source>
        <dbReference type="SAM" id="Phobius"/>
    </source>
</evidence>
<evidence type="ECO:0000313" key="2">
    <source>
        <dbReference type="EMBL" id="MCO5955548.1"/>
    </source>
</evidence>
<gene>
    <name evidence="2" type="ORF">NBH21_02080</name>
</gene>
<evidence type="ECO:0000313" key="3">
    <source>
        <dbReference type="Proteomes" id="UP001155380"/>
    </source>
</evidence>
<keyword evidence="1" id="KW-0472">Membrane</keyword>